<keyword evidence="1" id="KW-0472">Membrane</keyword>
<feature type="transmembrane region" description="Helical" evidence="1">
    <location>
        <begin position="116"/>
        <end position="140"/>
    </location>
</feature>
<dbReference type="Proteomes" id="UP001200642">
    <property type="component" value="Unassembled WGS sequence"/>
</dbReference>
<protein>
    <submittedName>
        <fullName evidence="2">DUF4199 domain-containing protein</fullName>
    </submittedName>
</protein>
<evidence type="ECO:0000256" key="1">
    <source>
        <dbReference type="SAM" id="Phobius"/>
    </source>
</evidence>
<name>A0AAE3EV31_9FLAO</name>
<dbReference type="AlphaFoldDB" id="A0AAE3EV31"/>
<dbReference type="RefSeq" id="WP_317901348.1">
    <property type="nucleotide sequence ID" value="NZ_JAIRBC010000006.1"/>
</dbReference>
<evidence type="ECO:0000313" key="3">
    <source>
        <dbReference type="Proteomes" id="UP001200642"/>
    </source>
</evidence>
<feature type="transmembrane region" description="Helical" evidence="1">
    <location>
        <begin position="64"/>
        <end position="90"/>
    </location>
</feature>
<evidence type="ECO:0000313" key="2">
    <source>
        <dbReference type="EMBL" id="MCG2460206.1"/>
    </source>
</evidence>
<keyword evidence="1" id="KW-0812">Transmembrane</keyword>
<keyword evidence="3" id="KW-1185">Reference proteome</keyword>
<feature type="transmembrane region" description="Helical" evidence="1">
    <location>
        <begin position="34"/>
        <end position="52"/>
    </location>
</feature>
<keyword evidence="1" id="KW-1133">Transmembrane helix</keyword>
<reference evidence="2" key="1">
    <citation type="submission" date="2023-02" db="EMBL/GenBank/DDBJ databases">
        <title>Genome of Flavobacteriaceae gen. nov. sp. strain F89.</title>
        <authorList>
            <person name="Wang Y."/>
        </authorList>
    </citation>
    <scope>NUCLEOTIDE SEQUENCE</scope>
    <source>
        <strain evidence="2">F89</strain>
    </source>
</reference>
<organism evidence="2 3">
    <name type="scientific">Cerina litoralis</name>
    <dbReference type="NCBI Taxonomy" id="2874477"/>
    <lineage>
        <taxon>Bacteria</taxon>
        <taxon>Pseudomonadati</taxon>
        <taxon>Bacteroidota</taxon>
        <taxon>Flavobacteriia</taxon>
        <taxon>Flavobacteriales</taxon>
        <taxon>Flavobacteriaceae</taxon>
        <taxon>Cerina</taxon>
    </lineage>
</organism>
<proteinExistence type="predicted"/>
<comment type="caution">
    <text evidence="2">The sequence shown here is derived from an EMBL/GenBank/DDBJ whole genome shotgun (WGS) entry which is preliminary data.</text>
</comment>
<feature type="transmembrane region" description="Helical" evidence="1">
    <location>
        <begin position="7"/>
        <end position="28"/>
    </location>
</feature>
<sequence>MKQFSLPIRFGIATSGCLIAYFLFLSLFNLHTNIFYSLFNSVITAFGVYESIKYFKLKSGEQFNYGSGFTAGVVTGFVATLVFTFFFAFYATEINTNFLKELSKVWFKDYSTMDGIVFFTVAIMGFATTLVLTLAFMQLFKGSNNLKGKSV</sequence>
<dbReference type="EMBL" id="JAIRBC010000006">
    <property type="protein sequence ID" value="MCG2460206.1"/>
    <property type="molecule type" value="Genomic_DNA"/>
</dbReference>
<gene>
    <name evidence="2" type="ORF">K8352_05560</name>
</gene>
<accession>A0AAE3EV31</accession>